<dbReference type="InterPro" id="IPR012295">
    <property type="entry name" value="TBP_dom_sf"/>
</dbReference>
<evidence type="ECO:0000256" key="8">
    <source>
        <dbReference type="ARBA" id="ARBA00022490"/>
    </source>
</evidence>
<comment type="similarity">
    <text evidence="5 14">Belongs to the RNase HII family. RnhC subfamily.</text>
</comment>
<keyword evidence="10 14" id="KW-0479">Metal-binding</keyword>
<keyword evidence="12 14" id="KW-0378">Hydrolase</keyword>
<dbReference type="InterPro" id="IPR036397">
    <property type="entry name" value="RNaseH_sf"/>
</dbReference>
<keyword evidence="8 14" id="KW-0963">Cytoplasm</keyword>
<evidence type="ECO:0000256" key="1">
    <source>
        <dbReference type="ARBA" id="ARBA00000077"/>
    </source>
</evidence>
<dbReference type="GO" id="GO:0032299">
    <property type="term" value="C:ribonuclease H2 complex"/>
    <property type="evidence" value="ECO:0007669"/>
    <property type="project" value="TreeGrafter"/>
</dbReference>
<evidence type="ECO:0000256" key="7">
    <source>
        <dbReference type="ARBA" id="ARBA00021407"/>
    </source>
</evidence>
<dbReference type="EMBL" id="LDYG01000033">
    <property type="protein sequence ID" value="KUP05756.1"/>
    <property type="molecule type" value="Genomic_DNA"/>
</dbReference>
<evidence type="ECO:0000256" key="5">
    <source>
        <dbReference type="ARBA" id="ARBA00008378"/>
    </source>
</evidence>
<dbReference type="HAMAP" id="MF_00053">
    <property type="entry name" value="RNase_HIII"/>
    <property type="match status" value="1"/>
</dbReference>
<dbReference type="GO" id="GO:0005737">
    <property type="term" value="C:cytoplasm"/>
    <property type="evidence" value="ECO:0007669"/>
    <property type="project" value="UniProtKB-SubCell"/>
</dbReference>
<dbReference type="FunFam" id="3.30.420.10:FF:000047">
    <property type="entry name" value="Ribonuclease HIII"/>
    <property type="match status" value="1"/>
</dbReference>
<evidence type="ECO:0000256" key="9">
    <source>
        <dbReference type="ARBA" id="ARBA00022722"/>
    </source>
</evidence>
<evidence type="ECO:0000256" key="4">
    <source>
        <dbReference type="ARBA" id="ARBA00004496"/>
    </source>
</evidence>
<dbReference type="SUPFAM" id="SSF53098">
    <property type="entry name" value="Ribonuclease H-like"/>
    <property type="match status" value="1"/>
</dbReference>
<dbReference type="InterPro" id="IPR024568">
    <property type="entry name" value="RNase_HIII_N"/>
</dbReference>
<name>A0A147K6T7_9BACI</name>
<dbReference type="InterPro" id="IPR001352">
    <property type="entry name" value="RNase_HII/HIII"/>
</dbReference>
<dbReference type="GO" id="GO:0000287">
    <property type="term" value="F:magnesium ion binding"/>
    <property type="evidence" value="ECO:0007669"/>
    <property type="project" value="UniProtKB-UniRule"/>
</dbReference>
<dbReference type="NCBIfam" id="TIGR00716">
    <property type="entry name" value="rnhC"/>
    <property type="match status" value="1"/>
</dbReference>
<evidence type="ECO:0000256" key="10">
    <source>
        <dbReference type="ARBA" id="ARBA00022723"/>
    </source>
</evidence>
<comment type="catalytic activity">
    <reaction evidence="1 14 15">
        <text>Endonucleolytic cleavage to 5'-phosphomonoester.</text>
        <dbReference type="EC" id="3.1.26.4"/>
    </reaction>
</comment>
<dbReference type="RefSeq" id="WP_059283244.1">
    <property type="nucleotide sequence ID" value="NZ_LDYG01000033.1"/>
</dbReference>
<dbReference type="PIRSF" id="PIRSF037748">
    <property type="entry name" value="RnhC"/>
    <property type="match status" value="1"/>
</dbReference>
<feature type="binding site" evidence="14 15">
    <location>
        <position position="201"/>
    </location>
    <ligand>
        <name>a divalent metal cation</name>
        <dbReference type="ChEBI" id="CHEBI:60240"/>
    </ligand>
</feature>
<dbReference type="Gene3D" id="3.30.420.10">
    <property type="entry name" value="Ribonuclease H-like superfamily/Ribonuclease H"/>
    <property type="match status" value="1"/>
</dbReference>
<dbReference type="EC" id="3.1.26.4" evidence="6 14"/>
<dbReference type="Proteomes" id="UP000074108">
    <property type="component" value="Unassembled WGS sequence"/>
</dbReference>
<dbReference type="GO" id="GO:0004523">
    <property type="term" value="F:RNA-DNA hybrid ribonuclease activity"/>
    <property type="evidence" value="ECO:0007669"/>
    <property type="project" value="UniProtKB-UniRule"/>
</dbReference>
<dbReference type="GO" id="GO:0006298">
    <property type="term" value="P:mismatch repair"/>
    <property type="evidence" value="ECO:0007669"/>
    <property type="project" value="TreeGrafter"/>
</dbReference>
<dbReference type="CDD" id="cd14796">
    <property type="entry name" value="RNAse_HIII_N"/>
    <property type="match status" value="1"/>
</dbReference>
<dbReference type="GO" id="GO:0043137">
    <property type="term" value="P:DNA replication, removal of RNA primer"/>
    <property type="evidence" value="ECO:0007669"/>
    <property type="project" value="TreeGrafter"/>
</dbReference>
<evidence type="ECO:0000256" key="3">
    <source>
        <dbReference type="ARBA" id="ARBA00004065"/>
    </source>
</evidence>
<dbReference type="PATRIC" id="fig|1150625.3.peg.2393"/>
<dbReference type="STRING" id="1150625.Q75_11260"/>
<dbReference type="PROSITE" id="PS51975">
    <property type="entry name" value="RNASE_H_2"/>
    <property type="match status" value="1"/>
</dbReference>
<reference evidence="17 18" key="1">
    <citation type="journal article" date="2016" name="Front. Microbiol.">
        <title>Microevolution Analysis of Bacillus coahuilensis Unveils Differences in Phosphorus Acquisition Strategies and Their Regulation.</title>
        <authorList>
            <person name="Gomez-Lunar Z."/>
            <person name="Hernandez-Gonzalez I."/>
            <person name="Rodriguez-Torres M.D."/>
            <person name="Souza V."/>
            <person name="Olmedo-Alvarez G."/>
        </authorList>
    </citation>
    <scope>NUCLEOTIDE SEQUENCE [LARGE SCALE GENOMIC DNA]</scope>
    <source>
        <strain evidence="18">p1.1.43</strain>
    </source>
</reference>
<dbReference type="OrthoDB" id="9777935at2"/>
<dbReference type="Pfam" id="PF01351">
    <property type="entry name" value="RNase_HII"/>
    <property type="match status" value="1"/>
</dbReference>
<dbReference type="CDD" id="cd06590">
    <property type="entry name" value="RNase_HII_bacteria_HIII_like"/>
    <property type="match status" value="1"/>
</dbReference>
<evidence type="ECO:0000256" key="2">
    <source>
        <dbReference type="ARBA" id="ARBA00001946"/>
    </source>
</evidence>
<proteinExistence type="inferred from homology"/>
<accession>A0A147K6T7</accession>
<dbReference type="InterPro" id="IPR012337">
    <property type="entry name" value="RNaseH-like_sf"/>
</dbReference>
<dbReference type="GO" id="GO:0003723">
    <property type="term" value="F:RNA binding"/>
    <property type="evidence" value="ECO:0007669"/>
    <property type="project" value="UniProtKB-UniRule"/>
</dbReference>
<organism evidence="17 18">
    <name type="scientific">Bacillus coahuilensis p1.1.43</name>
    <dbReference type="NCBI Taxonomy" id="1150625"/>
    <lineage>
        <taxon>Bacteria</taxon>
        <taxon>Bacillati</taxon>
        <taxon>Bacillota</taxon>
        <taxon>Bacilli</taxon>
        <taxon>Bacillales</taxon>
        <taxon>Bacillaceae</taxon>
        <taxon>Bacillus</taxon>
    </lineage>
</organism>
<feature type="binding site" evidence="14 15">
    <location>
        <position position="96"/>
    </location>
    <ligand>
        <name>a divalent metal cation</name>
        <dbReference type="ChEBI" id="CHEBI:60240"/>
    </ligand>
</feature>
<dbReference type="Gene3D" id="3.30.310.10">
    <property type="entry name" value="TATA-Binding Protein"/>
    <property type="match status" value="1"/>
</dbReference>
<dbReference type="PANTHER" id="PTHR10954:SF23">
    <property type="entry name" value="RIBONUCLEASE"/>
    <property type="match status" value="1"/>
</dbReference>
<evidence type="ECO:0000256" key="12">
    <source>
        <dbReference type="ARBA" id="ARBA00022801"/>
    </source>
</evidence>
<comment type="function">
    <text evidence="3 14">Endonuclease that specifically degrades the RNA of RNA-DNA hybrids.</text>
</comment>
<keyword evidence="9 14" id="KW-0540">Nuclease</keyword>
<evidence type="ECO:0000256" key="13">
    <source>
        <dbReference type="ARBA" id="ARBA00022842"/>
    </source>
</evidence>
<evidence type="ECO:0000259" key="16">
    <source>
        <dbReference type="PROSITE" id="PS51975"/>
    </source>
</evidence>
<dbReference type="Pfam" id="PF11858">
    <property type="entry name" value="DUF3378"/>
    <property type="match status" value="1"/>
</dbReference>
<dbReference type="InterPro" id="IPR024567">
    <property type="entry name" value="RNase_HII/HIII_dom"/>
</dbReference>
<feature type="binding site" evidence="14 15">
    <location>
        <position position="97"/>
    </location>
    <ligand>
        <name>a divalent metal cation</name>
        <dbReference type="ChEBI" id="CHEBI:60240"/>
    </ligand>
</feature>
<evidence type="ECO:0000256" key="14">
    <source>
        <dbReference type="HAMAP-Rule" id="MF_00053"/>
    </source>
</evidence>
<protein>
    <recommendedName>
        <fullName evidence="7 14">Ribonuclease HIII</fullName>
        <shortName evidence="14">RNase HIII</shortName>
        <ecNumber evidence="6 14">3.1.26.4</ecNumber>
    </recommendedName>
</protein>
<evidence type="ECO:0000256" key="15">
    <source>
        <dbReference type="PROSITE-ProRule" id="PRU01319"/>
    </source>
</evidence>
<evidence type="ECO:0000313" key="17">
    <source>
        <dbReference type="EMBL" id="KUP05756.1"/>
    </source>
</evidence>
<comment type="caution">
    <text evidence="17">The sequence shown here is derived from an EMBL/GenBank/DDBJ whole genome shotgun (WGS) entry which is preliminary data.</text>
</comment>
<feature type="domain" description="RNase H type-2" evidence="16">
    <location>
        <begin position="90"/>
        <end position="307"/>
    </location>
</feature>
<comment type="cofactor">
    <cofactor evidence="14 15">
        <name>Mn(2+)</name>
        <dbReference type="ChEBI" id="CHEBI:29035"/>
    </cofactor>
    <cofactor evidence="14 15">
        <name>Mg(2+)</name>
        <dbReference type="ChEBI" id="CHEBI:18420"/>
    </cofactor>
    <text evidence="14 15">Manganese or magnesium. Binds 1 divalent metal ion per monomer in the absence of substrate. May bind a second metal ion after substrate binding.</text>
</comment>
<dbReference type="PANTHER" id="PTHR10954">
    <property type="entry name" value="RIBONUCLEASE H2 SUBUNIT A"/>
    <property type="match status" value="1"/>
</dbReference>
<sequence length="311" mass="33917">MSNVVLQCSQAEIKKMMDSYSSYVKPTPPPGAIFAAKTPTCNITAYKSGKVLFQGGGAATESIKWNGIDSKSSPSKPKTNKPLPEQFSSLSVIGSDEVGTGDFFGPMTVVSAYAKKEQLPLLKELGVKDSKHLKDDQIVKIAKDIISVIPYSLLILPNPKYNELQAKGMTQGKIKAILHNQVLVNLHKKILPEKPDAVLIDQFAEEGVYFRHIQKQPEVLRENVYFSTKAEGVHLSVAAASILARYAFLKEWDKLSQVAGFTLPKGAGKQVDEAAAKIILSKGTEVLKTLTKHHFANTGKAIAIASKRKNQ</sequence>
<evidence type="ECO:0000256" key="11">
    <source>
        <dbReference type="ARBA" id="ARBA00022759"/>
    </source>
</evidence>
<evidence type="ECO:0000313" key="18">
    <source>
        <dbReference type="Proteomes" id="UP000074108"/>
    </source>
</evidence>
<keyword evidence="11 14" id="KW-0255">Endonuclease</keyword>
<comment type="cofactor">
    <cofactor evidence="2">
        <name>Mg(2+)</name>
        <dbReference type="ChEBI" id="CHEBI:18420"/>
    </cofactor>
</comment>
<gene>
    <name evidence="14" type="primary">rnhC</name>
    <name evidence="17" type="ORF">Q75_11260</name>
</gene>
<keyword evidence="13 14" id="KW-0460">Magnesium</keyword>
<comment type="subcellular location">
    <subcellularLocation>
        <location evidence="4 14">Cytoplasm</location>
    </subcellularLocation>
</comment>
<dbReference type="AlphaFoldDB" id="A0A147K6T7"/>
<dbReference type="InterPro" id="IPR004641">
    <property type="entry name" value="RNase_HIII"/>
</dbReference>
<evidence type="ECO:0000256" key="6">
    <source>
        <dbReference type="ARBA" id="ARBA00012180"/>
    </source>
</evidence>
<keyword evidence="18" id="KW-1185">Reference proteome</keyword>